<reference evidence="1 2" key="1">
    <citation type="journal article" date="2018" name="Genome Biol. Evol.">
        <title>Multiple Roots of Fruiting Body Formation in Amoebozoa.</title>
        <authorList>
            <person name="Hillmann F."/>
            <person name="Forbes G."/>
            <person name="Novohradska S."/>
            <person name="Ferling I."/>
            <person name="Riege K."/>
            <person name="Groth M."/>
            <person name="Westermann M."/>
            <person name="Marz M."/>
            <person name="Spaller T."/>
            <person name="Winckler T."/>
            <person name="Schaap P."/>
            <person name="Glockner G."/>
        </authorList>
    </citation>
    <scope>NUCLEOTIDE SEQUENCE [LARGE SCALE GENOMIC DNA]</scope>
    <source>
        <strain evidence="1 2">Jena</strain>
    </source>
</reference>
<dbReference type="Proteomes" id="UP000241769">
    <property type="component" value="Unassembled WGS sequence"/>
</dbReference>
<keyword evidence="2" id="KW-1185">Reference proteome</keyword>
<dbReference type="AlphaFoldDB" id="A0A2P6MX84"/>
<name>A0A2P6MX84_9EUKA</name>
<dbReference type="EMBL" id="MDYQ01000336">
    <property type="protein sequence ID" value="PRP76303.1"/>
    <property type="molecule type" value="Genomic_DNA"/>
</dbReference>
<evidence type="ECO:0000313" key="2">
    <source>
        <dbReference type="Proteomes" id="UP000241769"/>
    </source>
</evidence>
<comment type="caution">
    <text evidence="1">The sequence shown here is derived from an EMBL/GenBank/DDBJ whole genome shotgun (WGS) entry which is preliminary data.</text>
</comment>
<gene>
    <name evidence="1" type="ORF">PROFUN_14409</name>
</gene>
<proteinExistence type="predicted"/>
<dbReference type="InParanoid" id="A0A2P6MX84"/>
<protein>
    <submittedName>
        <fullName evidence="1">Uncharacterized protein</fullName>
    </submittedName>
</protein>
<evidence type="ECO:0000313" key="1">
    <source>
        <dbReference type="EMBL" id="PRP76303.1"/>
    </source>
</evidence>
<sequence length="107" mass="12601">MWHLSEKSFMCCRDVKYPIDPQWFRVLSVGWCPRLDDQGILNMRSGDVLTGHTWCPPCHISSDHCTGRSRKLDVKYPIDPQWFRGTSTTFTNSQNLFEFLIQNLSYR</sequence>
<accession>A0A2P6MX84</accession>
<organism evidence="1 2">
    <name type="scientific">Planoprotostelium fungivorum</name>
    <dbReference type="NCBI Taxonomy" id="1890364"/>
    <lineage>
        <taxon>Eukaryota</taxon>
        <taxon>Amoebozoa</taxon>
        <taxon>Evosea</taxon>
        <taxon>Variosea</taxon>
        <taxon>Cavosteliida</taxon>
        <taxon>Cavosteliaceae</taxon>
        <taxon>Planoprotostelium</taxon>
    </lineage>
</organism>